<name>A0A256FLA5_9HYPH</name>
<keyword evidence="2" id="KW-1185">Reference proteome</keyword>
<proteinExistence type="predicted"/>
<organism evidence="1 2">
    <name type="scientific">Brucella grignonensis</name>
    <dbReference type="NCBI Taxonomy" id="94627"/>
    <lineage>
        <taxon>Bacteria</taxon>
        <taxon>Pseudomonadati</taxon>
        <taxon>Pseudomonadota</taxon>
        <taxon>Alphaproteobacteria</taxon>
        <taxon>Hyphomicrobiales</taxon>
        <taxon>Brucellaceae</taxon>
        <taxon>Brucella/Ochrobactrum group</taxon>
        <taxon>Brucella</taxon>
    </lineage>
</organism>
<evidence type="ECO:0000313" key="2">
    <source>
        <dbReference type="Proteomes" id="UP000216478"/>
    </source>
</evidence>
<reference evidence="1 2" key="1">
    <citation type="submission" date="2017-07" db="EMBL/GenBank/DDBJ databases">
        <title>Phylogenetic study on the rhizospheric bacterium Ochrobactrum sp. A44.</title>
        <authorList>
            <person name="Krzyzanowska D.M."/>
            <person name="Ossowicki A."/>
            <person name="Rajewska M."/>
            <person name="Maciag T."/>
            <person name="Kaczynski Z."/>
            <person name="Czerwicka M."/>
            <person name="Jafra S."/>
        </authorList>
    </citation>
    <scope>NUCLEOTIDE SEQUENCE [LARGE SCALE GENOMIC DNA]</scope>
    <source>
        <strain evidence="1 2">OgA9a</strain>
    </source>
</reference>
<comment type="caution">
    <text evidence="1">The sequence shown here is derived from an EMBL/GenBank/DDBJ whole genome shotgun (WGS) entry which is preliminary data.</text>
</comment>
<feature type="non-terminal residue" evidence="1">
    <location>
        <position position="51"/>
    </location>
</feature>
<gene>
    <name evidence="1" type="ORF">CEV33_0275</name>
</gene>
<protein>
    <submittedName>
        <fullName evidence="1">Uncharacterized protein</fullName>
    </submittedName>
</protein>
<dbReference type="Proteomes" id="UP000216478">
    <property type="component" value="Unassembled WGS sequence"/>
</dbReference>
<evidence type="ECO:0000313" key="1">
    <source>
        <dbReference type="EMBL" id="OYR15635.1"/>
    </source>
</evidence>
<accession>A0A256FLA5</accession>
<dbReference type="AntiFam" id="ANF00225">
    <property type="entry name" value="Shadow ORF (opposite tuf)"/>
</dbReference>
<dbReference type="EMBL" id="NNRL01000155">
    <property type="protein sequence ID" value="OYR15635.1"/>
    <property type="molecule type" value="Genomic_DNA"/>
</dbReference>
<sequence length="51" mass="5764">MAWAVDVCVVTVCGFVFNVRRRNGDTTSALFWCCIDLVVCLEFTEELGDRC</sequence>
<dbReference type="AlphaFoldDB" id="A0A256FLA5"/>